<accession>A0A5C5UW99</accession>
<dbReference type="AlphaFoldDB" id="A0A5C5UW99"/>
<comment type="caution">
    <text evidence="1">The sequence shown here is derived from an EMBL/GenBank/DDBJ whole genome shotgun (WGS) entry which is preliminary data.</text>
</comment>
<evidence type="ECO:0000313" key="1">
    <source>
        <dbReference type="EMBL" id="TWT30654.1"/>
    </source>
</evidence>
<dbReference type="EMBL" id="SJPF01000005">
    <property type="protein sequence ID" value="TWT30654.1"/>
    <property type="molecule type" value="Genomic_DNA"/>
</dbReference>
<name>A0A5C5UW99_9BACT</name>
<organism evidence="1 2">
    <name type="scientific">Blastopirellula retiformator</name>
    <dbReference type="NCBI Taxonomy" id="2527970"/>
    <lineage>
        <taxon>Bacteria</taxon>
        <taxon>Pseudomonadati</taxon>
        <taxon>Planctomycetota</taxon>
        <taxon>Planctomycetia</taxon>
        <taxon>Pirellulales</taxon>
        <taxon>Pirellulaceae</taxon>
        <taxon>Blastopirellula</taxon>
    </lineage>
</organism>
<sequence length="187" mass="21227">MSILFRLPRVIPGMTPFGADSQDRTATFFLQPQKGRRQSSPVRSRPQEMQRWVHLFPWAAGVWGPHSLGLRTRATMGSDWTGRFTFLARRTGLDHEKKFFQGRVRLDAPRACQLGRFQNRVVTQSSRPLRCHVMLTPTATAGSRCVQTHPTSKFFPRGLDRTVSFFHRSGLKPPLFFCSSAGSHGKD</sequence>
<protein>
    <submittedName>
        <fullName evidence="1">Uncharacterized protein</fullName>
    </submittedName>
</protein>
<gene>
    <name evidence="1" type="ORF">Enr8_41750</name>
</gene>
<keyword evidence="2" id="KW-1185">Reference proteome</keyword>
<proteinExistence type="predicted"/>
<evidence type="ECO:0000313" key="2">
    <source>
        <dbReference type="Proteomes" id="UP000318878"/>
    </source>
</evidence>
<dbReference type="Proteomes" id="UP000318878">
    <property type="component" value="Unassembled WGS sequence"/>
</dbReference>
<reference evidence="1 2" key="1">
    <citation type="submission" date="2019-02" db="EMBL/GenBank/DDBJ databases">
        <title>Deep-cultivation of Planctomycetes and their phenomic and genomic characterization uncovers novel biology.</title>
        <authorList>
            <person name="Wiegand S."/>
            <person name="Jogler M."/>
            <person name="Boedeker C."/>
            <person name="Pinto D."/>
            <person name="Vollmers J."/>
            <person name="Rivas-Marin E."/>
            <person name="Kohn T."/>
            <person name="Peeters S.H."/>
            <person name="Heuer A."/>
            <person name="Rast P."/>
            <person name="Oberbeckmann S."/>
            <person name="Bunk B."/>
            <person name="Jeske O."/>
            <person name="Meyerdierks A."/>
            <person name="Storesund J.E."/>
            <person name="Kallscheuer N."/>
            <person name="Luecker S."/>
            <person name="Lage O.M."/>
            <person name="Pohl T."/>
            <person name="Merkel B.J."/>
            <person name="Hornburger P."/>
            <person name="Mueller R.-W."/>
            <person name="Bruemmer F."/>
            <person name="Labrenz M."/>
            <person name="Spormann A.M."/>
            <person name="Op Den Camp H."/>
            <person name="Overmann J."/>
            <person name="Amann R."/>
            <person name="Jetten M.S.M."/>
            <person name="Mascher T."/>
            <person name="Medema M.H."/>
            <person name="Devos D.P."/>
            <person name="Kaster A.-K."/>
            <person name="Ovreas L."/>
            <person name="Rohde M."/>
            <person name="Galperin M.Y."/>
            <person name="Jogler C."/>
        </authorList>
    </citation>
    <scope>NUCLEOTIDE SEQUENCE [LARGE SCALE GENOMIC DNA]</scope>
    <source>
        <strain evidence="1 2">Enr8</strain>
    </source>
</reference>